<dbReference type="AlphaFoldDB" id="A0A9N9PAY6"/>
<protein>
    <submittedName>
        <fullName evidence="1">16998_t:CDS:1</fullName>
    </submittedName>
</protein>
<evidence type="ECO:0000313" key="1">
    <source>
        <dbReference type="EMBL" id="CAG8823232.1"/>
    </source>
</evidence>
<name>A0A9N9PAY6_9GLOM</name>
<comment type="caution">
    <text evidence="1">The sequence shown here is derived from an EMBL/GenBank/DDBJ whole genome shotgun (WGS) entry which is preliminary data.</text>
</comment>
<sequence>LWPKNNFPQQKAVLKTSTEREDWEIGFSAAYILPKIQSITKTTAEFKSELNKAMAIAKVAKNQLEDEITQELEISPQYNKEYLPRLWRITGKISFNGFNSYYLKNLAQNSKDFPFLNVYFKHEKNLSQLKHLYPIIKF</sequence>
<evidence type="ECO:0000313" key="2">
    <source>
        <dbReference type="Proteomes" id="UP000789405"/>
    </source>
</evidence>
<keyword evidence="2" id="KW-1185">Reference proteome</keyword>
<gene>
    <name evidence="1" type="ORF">DERYTH_LOCUS27458</name>
</gene>
<proteinExistence type="predicted"/>
<dbReference type="Proteomes" id="UP000789405">
    <property type="component" value="Unassembled WGS sequence"/>
</dbReference>
<feature type="non-terminal residue" evidence="1">
    <location>
        <position position="1"/>
    </location>
</feature>
<organism evidence="1 2">
    <name type="scientific">Dentiscutata erythropus</name>
    <dbReference type="NCBI Taxonomy" id="1348616"/>
    <lineage>
        <taxon>Eukaryota</taxon>
        <taxon>Fungi</taxon>
        <taxon>Fungi incertae sedis</taxon>
        <taxon>Mucoromycota</taxon>
        <taxon>Glomeromycotina</taxon>
        <taxon>Glomeromycetes</taxon>
        <taxon>Diversisporales</taxon>
        <taxon>Gigasporaceae</taxon>
        <taxon>Dentiscutata</taxon>
    </lineage>
</organism>
<reference evidence="1" key="1">
    <citation type="submission" date="2021-06" db="EMBL/GenBank/DDBJ databases">
        <authorList>
            <person name="Kallberg Y."/>
            <person name="Tangrot J."/>
            <person name="Rosling A."/>
        </authorList>
    </citation>
    <scope>NUCLEOTIDE SEQUENCE</scope>
    <source>
        <strain evidence="1">MA453B</strain>
    </source>
</reference>
<dbReference type="EMBL" id="CAJVPY010063173">
    <property type="protein sequence ID" value="CAG8823232.1"/>
    <property type="molecule type" value="Genomic_DNA"/>
</dbReference>
<feature type="non-terminal residue" evidence="1">
    <location>
        <position position="138"/>
    </location>
</feature>
<accession>A0A9N9PAY6</accession>